<dbReference type="AlphaFoldDB" id="E3LWM7"/>
<evidence type="ECO:0000313" key="2">
    <source>
        <dbReference type="EMBL" id="EFO83350.1"/>
    </source>
</evidence>
<dbReference type="HOGENOM" id="CLU_2514787_0_0_1"/>
<reference evidence="2" key="1">
    <citation type="submission" date="2007-07" db="EMBL/GenBank/DDBJ databases">
        <title>PCAP assembly of the Caenorhabditis remanei genome.</title>
        <authorList>
            <consortium name="The Caenorhabditis remanei Sequencing Consortium"/>
            <person name="Wilson R.K."/>
        </authorList>
    </citation>
    <scope>NUCLEOTIDE SEQUENCE [LARGE SCALE GENOMIC DNA]</scope>
    <source>
        <strain evidence="2">PB4641</strain>
    </source>
</reference>
<evidence type="ECO:0000256" key="1">
    <source>
        <dbReference type="SAM" id="MobiDB-lite"/>
    </source>
</evidence>
<accession>E3LWM7</accession>
<name>E3LWM7_CAERE</name>
<feature type="region of interest" description="Disordered" evidence="1">
    <location>
        <begin position="1"/>
        <end position="41"/>
    </location>
</feature>
<dbReference type="InParanoid" id="E3LWM7"/>
<protein>
    <submittedName>
        <fullName evidence="2">Uncharacterized protein</fullName>
    </submittedName>
</protein>
<keyword evidence="3" id="KW-1185">Reference proteome</keyword>
<dbReference type="EMBL" id="DS268417">
    <property type="protein sequence ID" value="EFO83350.1"/>
    <property type="molecule type" value="Genomic_DNA"/>
</dbReference>
<dbReference type="Proteomes" id="UP000008281">
    <property type="component" value="Unassembled WGS sequence"/>
</dbReference>
<gene>
    <name evidence="2" type="ORF">CRE_02912</name>
</gene>
<organism evidence="3">
    <name type="scientific">Caenorhabditis remanei</name>
    <name type="common">Caenorhabditis vulgaris</name>
    <dbReference type="NCBI Taxonomy" id="31234"/>
    <lineage>
        <taxon>Eukaryota</taxon>
        <taxon>Metazoa</taxon>
        <taxon>Ecdysozoa</taxon>
        <taxon>Nematoda</taxon>
        <taxon>Chromadorea</taxon>
        <taxon>Rhabditida</taxon>
        <taxon>Rhabditina</taxon>
        <taxon>Rhabditomorpha</taxon>
        <taxon>Rhabditoidea</taxon>
        <taxon>Rhabditidae</taxon>
        <taxon>Peloderinae</taxon>
        <taxon>Caenorhabditis</taxon>
    </lineage>
</organism>
<proteinExistence type="predicted"/>
<sequence length="85" mass="9418">MMLQQPPSHVTKLEEYIGGSSGSSGHEHDSIRSSTTPENYDPLNTCIGIAQRLRLQNFQSCLALLLGLLSISQYIMISCEKLCFD</sequence>
<evidence type="ECO:0000313" key="3">
    <source>
        <dbReference type="Proteomes" id="UP000008281"/>
    </source>
</evidence>